<dbReference type="AlphaFoldDB" id="A0A0B6WX67"/>
<evidence type="ECO:0000313" key="3">
    <source>
        <dbReference type="EMBL" id="CDM64755.1"/>
    </source>
</evidence>
<gene>
    <name evidence="3" type="ORF">PYK22_00750</name>
</gene>
<proteinExistence type="inferred from homology"/>
<reference evidence="3 4" key="2">
    <citation type="submission" date="2015-01" db="EMBL/GenBank/DDBJ databases">
        <title>Complete genome sequence of Pyrinomonas methylaliphatogenes type strain K22T.</title>
        <authorList>
            <person name="Lee K.C.Y."/>
            <person name="Power J.F."/>
            <person name="Dunfield P.F."/>
            <person name="Morgan X.C."/>
            <person name="Huttenhower C."/>
            <person name="Stott M.B."/>
        </authorList>
    </citation>
    <scope>NUCLEOTIDE SEQUENCE [LARGE SCALE GENOMIC DNA]</scope>
    <source>
        <strain evidence="3 4">K22</strain>
    </source>
</reference>
<dbReference type="Pfam" id="PF13561">
    <property type="entry name" value="adh_short_C2"/>
    <property type="match status" value="1"/>
</dbReference>
<dbReference type="GO" id="GO:0016491">
    <property type="term" value="F:oxidoreductase activity"/>
    <property type="evidence" value="ECO:0007669"/>
    <property type="project" value="UniProtKB-KW"/>
</dbReference>
<dbReference type="InterPro" id="IPR002347">
    <property type="entry name" value="SDR_fam"/>
</dbReference>
<accession>A0A0B6WX67</accession>
<name>A0A0B6WX67_9BACT</name>
<dbReference type="FunFam" id="3.40.50.720:FF:000084">
    <property type="entry name" value="Short-chain dehydrogenase reductase"/>
    <property type="match status" value="1"/>
</dbReference>
<sequence>MEFSNRVAVVTGGASGIGRAAVEMFAMRGAKVAVLDVDEAGGAEVAAGIVKRGGEARFYRVDVARAAEVERAIHDASERYGPIDILVTSAGIQRYGTALTTSDEQWAEVLNINLNGAWYAARACLPFMRGRGGAIVNVASVQALASQRNVFAYTVSKHALIGLTRSMAMDFAGEGVRVNAVCPGTVDTPMLHWAASLDPDPPSVLEACRAMHPIGRIARPEEVAAVVVFLAHESASFVTGAVWTVDGGLLTLIGGAPRVVTES</sequence>
<dbReference type="STRING" id="454194.PYK22_00750"/>
<dbReference type="EMBL" id="CBXV010000003">
    <property type="protein sequence ID" value="CDM64755.1"/>
    <property type="molecule type" value="Genomic_DNA"/>
</dbReference>
<dbReference type="PANTHER" id="PTHR24321:SF8">
    <property type="entry name" value="ESTRADIOL 17-BETA-DEHYDROGENASE 8-RELATED"/>
    <property type="match status" value="1"/>
</dbReference>
<evidence type="ECO:0000313" key="4">
    <source>
        <dbReference type="Proteomes" id="UP000031518"/>
    </source>
</evidence>
<dbReference type="NCBIfam" id="NF005559">
    <property type="entry name" value="PRK07231.1"/>
    <property type="match status" value="1"/>
</dbReference>
<dbReference type="RefSeq" id="WP_041974636.1">
    <property type="nucleotide sequence ID" value="NZ_CBXV010000003.1"/>
</dbReference>
<dbReference type="Gene3D" id="3.40.50.720">
    <property type="entry name" value="NAD(P)-binding Rossmann-like Domain"/>
    <property type="match status" value="1"/>
</dbReference>
<organism evidence="3 4">
    <name type="scientific">Pyrinomonas methylaliphatogenes</name>
    <dbReference type="NCBI Taxonomy" id="454194"/>
    <lineage>
        <taxon>Bacteria</taxon>
        <taxon>Pseudomonadati</taxon>
        <taxon>Acidobacteriota</taxon>
        <taxon>Blastocatellia</taxon>
        <taxon>Blastocatellales</taxon>
        <taxon>Pyrinomonadaceae</taxon>
        <taxon>Pyrinomonas</taxon>
    </lineage>
</organism>
<dbReference type="InterPro" id="IPR036291">
    <property type="entry name" value="NAD(P)-bd_dom_sf"/>
</dbReference>
<evidence type="ECO:0000256" key="2">
    <source>
        <dbReference type="ARBA" id="ARBA00023002"/>
    </source>
</evidence>
<evidence type="ECO:0000256" key="1">
    <source>
        <dbReference type="ARBA" id="ARBA00006484"/>
    </source>
</evidence>
<comment type="similarity">
    <text evidence="1">Belongs to the short-chain dehydrogenases/reductases (SDR) family.</text>
</comment>
<dbReference type="SUPFAM" id="SSF51735">
    <property type="entry name" value="NAD(P)-binding Rossmann-fold domains"/>
    <property type="match status" value="1"/>
</dbReference>
<dbReference type="OrthoDB" id="110471at2"/>
<dbReference type="CDD" id="cd05233">
    <property type="entry name" value="SDR_c"/>
    <property type="match status" value="1"/>
</dbReference>
<dbReference type="PRINTS" id="PR00080">
    <property type="entry name" value="SDRFAMILY"/>
</dbReference>
<reference evidence="3 4" key="1">
    <citation type="submission" date="2013-12" db="EMBL/GenBank/DDBJ databases">
        <authorList>
            <person name="Stott M."/>
        </authorList>
    </citation>
    <scope>NUCLEOTIDE SEQUENCE [LARGE SCALE GENOMIC DNA]</scope>
    <source>
        <strain evidence="3 4">K22</strain>
    </source>
</reference>
<keyword evidence="2" id="KW-0560">Oxidoreductase</keyword>
<dbReference type="PRINTS" id="PR00081">
    <property type="entry name" value="GDHRDH"/>
</dbReference>
<dbReference type="PROSITE" id="PS00061">
    <property type="entry name" value="ADH_SHORT"/>
    <property type="match status" value="1"/>
</dbReference>
<keyword evidence="4" id="KW-1185">Reference proteome</keyword>
<protein>
    <recommendedName>
        <fullName evidence="5">Dehydrogenase</fullName>
    </recommendedName>
</protein>
<dbReference type="PANTHER" id="PTHR24321">
    <property type="entry name" value="DEHYDROGENASES, SHORT CHAIN"/>
    <property type="match status" value="1"/>
</dbReference>
<dbReference type="InterPro" id="IPR020904">
    <property type="entry name" value="Sc_DH/Rdtase_CS"/>
</dbReference>
<evidence type="ECO:0008006" key="5">
    <source>
        <dbReference type="Google" id="ProtNLM"/>
    </source>
</evidence>
<dbReference type="Proteomes" id="UP000031518">
    <property type="component" value="Unassembled WGS sequence"/>
</dbReference>